<dbReference type="PANTHER" id="PTHR10429:SF0">
    <property type="entry name" value="DNA-3-METHYLADENINE GLYCOSYLASE"/>
    <property type="match status" value="1"/>
</dbReference>
<evidence type="ECO:0000256" key="1">
    <source>
        <dbReference type="ARBA" id="ARBA00009232"/>
    </source>
</evidence>
<dbReference type="Gene3D" id="3.10.300.10">
    <property type="entry name" value="Methylpurine-DNA glycosylase (MPG)"/>
    <property type="match status" value="1"/>
</dbReference>
<proteinExistence type="inferred from homology"/>
<dbReference type="STRING" id="1907941.BKE30_10070"/>
<dbReference type="NCBIfam" id="TIGR00567">
    <property type="entry name" value="3mg"/>
    <property type="match status" value="1"/>
</dbReference>
<dbReference type="OrthoDB" id="9794313at2"/>
<evidence type="ECO:0000313" key="7">
    <source>
        <dbReference type="Proteomes" id="UP000192132"/>
    </source>
</evidence>
<accession>A0A1S8CUB5</accession>
<keyword evidence="7" id="KW-1185">Reference proteome</keyword>
<dbReference type="RefSeq" id="WP_076878487.1">
    <property type="nucleotide sequence ID" value="NZ_MLCN01000025.1"/>
</dbReference>
<dbReference type="GO" id="GO:0003677">
    <property type="term" value="F:DNA binding"/>
    <property type="evidence" value="ECO:0007669"/>
    <property type="project" value="InterPro"/>
</dbReference>
<evidence type="ECO:0000256" key="4">
    <source>
        <dbReference type="ARBA" id="ARBA00023204"/>
    </source>
</evidence>
<dbReference type="AlphaFoldDB" id="A0A1S8CUB5"/>
<sequence>MPKNPASSAAQKDLSDPLTSIVDHAWFRRPTAVVAADLIGCYLCRRMDDGQVVRALITETEAYLGIGDAACHAFEGRHTPRTSVMYKEAGTIYVYLIYGLHYLLNIVTTEIGQPEAVLIRAVHVQGESIKTGAGPAKLTKRLNIDKRLNNHLLGEEVGLWVENKTESNIPVSVAKRVGIDYAGEAAHWLMRFYWTGHGSVSK</sequence>
<dbReference type="Pfam" id="PF02245">
    <property type="entry name" value="Pur_DNA_glyco"/>
    <property type="match status" value="1"/>
</dbReference>
<dbReference type="HAMAP" id="MF_00527">
    <property type="entry name" value="3MGH"/>
    <property type="match status" value="1"/>
</dbReference>
<dbReference type="GO" id="GO:0003905">
    <property type="term" value="F:alkylbase DNA N-glycosylase activity"/>
    <property type="evidence" value="ECO:0007669"/>
    <property type="project" value="InterPro"/>
</dbReference>
<dbReference type="InterPro" id="IPR011034">
    <property type="entry name" value="Formyl_transferase-like_C_sf"/>
</dbReference>
<dbReference type="CDD" id="cd00540">
    <property type="entry name" value="AAG"/>
    <property type="match status" value="1"/>
</dbReference>
<dbReference type="GO" id="GO:0006284">
    <property type="term" value="P:base-excision repair"/>
    <property type="evidence" value="ECO:0007669"/>
    <property type="project" value="InterPro"/>
</dbReference>
<gene>
    <name evidence="6" type="ORF">BKE30_10070</name>
</gene>
<evidence type="ECO:0000313" key="6">
    <source>
        <dbReference type="EMBL" id="ONG39241.1"/>
    </source>
</evidence>
<keyword evidence="3 5" id="KW-0378">Hydrolase</keyword>
<name>A0A1S8CUB5_9GAMM</name>
<comment type="caution">
    <text evidence="6">The sequence shown here is derived from an EMBL/GenBank/DDBJ whole genome shotgun (WGS) entry which is preliminary data.</text>
</comment>
<evidence type="ECO:0000256" key="2">
    <source>
        <dbReference type="ARBA" id="ARBA00022763"/>
    </source>
</evidence>
<protein>
    <recommendedName>
        <fullName evidence="5">Putative 3-methyladenine DNA glycosylase</fullName>
        <ecNumber evidence="5">3.2.2.-</ecNumber>
    </recommendedName>
</protein>
<keyword evidence="4 5" id="KW-0234">DNA repair</keyword>
<dbReference type="InterPro" id="IPR003180">
    <property type="entry name" value="MPG"/>
</dbReference>
<reference evidence="6 7" key="1">
    <citation type="submission" date="2016-10" db="EMBL/GenBank/DDBJ databases">
        <title>Draft Genome sequence of Alkanindiges sp. strain H1.</title>
        <authorList>
            <person name="Subhash Y."/>
            <person name="Lee S."/>
        </authorList>
    </citation>
    <scope>NUCLEOTIDE SEQUENCE [LARGE SCALE GENOMIC DNA]</scope>
    <source>
        <strain evidence="6 7">H1</strain>
    </source>
</reference>
<dbReference type="EC" id="3.2.2.-" evidence="5"/>
<dbReference type="Proteomes" id="UP000192132">
    <property type="component" value="Unassembled WGS sequence"/>
</dbReference>
<keyword evidence="2 5" id="KW-0227">DNA damage</keyword>
<dbReference type="PANTHER" id="PTHR10429">
    <property type="entry name" value="DNA-3-METHYLADENINE GLYCOSYLASE"/>
    <property type="match status" value="1"/>
</dbReference>
<evidence type="ECO:0000256" key="5">
    <source>
        <dbReference type="HAMAP-Rule" id="MF_00527"/>
    </source>
</evidence>
<evidence type="ECO:0000256" key="3">
    <source>
        <dbReference type="ARBA" id="ARBA00022801"/>
    </source>
</evidence>
<comment type="similarity">
    <text evidence="1 5">Belongs to the DNA glycosylase MPG family.</text>
</comment>
<dbReference type="InterPro" id="IPR036995">
    <property type="entry name" value="MPG_sf"/>
</dbReference>
<dbReference type="EMBL" id="MLCN01000025">
    <property type="protein sequence ID" value="ONG39241.1"/>
    <property type="molecule type" value="Genomic_DNA"/>
</dbReference>
<organism evidence="6 7">
    <name type="scientific">Alkanindiges hydrocarboniclasticus</name>
    <dbReference type="NCBI Taxonomy" id="1907941"/>
    <lineage>
        <taxon>Bacteria</taxon>
        <taxon>Pseudomonadati</taxon>
        <taxon>Pseudomonadota</taxon>
        <taxon>Gammaproteobacteria</taxon>
        <taxon>Moraxellales</taxon>
        <taxon>Moraxellaceae</taxon>
        <taxon>Alkanindiges</taxon>
    </lineage>
</organism>
<dbReference type="SUPFAM" id="SSF50486">
    <property type="entry name" value="FMT C-terminal domain-like"/>
    <property type="match status" value="1"/>
</dbReference>